<comment type="caution">
    <text evidence="1">The sequence shown here is derived from an EMBL/GenBank/DDBJ whole genome shotgun (WGS) entry which is preliminary data.</text>
</comment>
<name>A0AC61PMH4_9FIRM</name>
<sequence>MTEEHEVQQRLAAFIGQETEYWDFWGAIRIIKNGKILWETSRGYSCAEFGVKNTMSTRFTIASVTKQFTAFAVMLLYDGGLISLDADANTYLPEDMQIPSGITVHDLLAHTSGLYNFYNFEDDFYIGEDRLPYDRKAFLNKWILKQPMSAPGESFNYNNSNYNLLAWIIEYVSKQSYAGFLHENIFLPLGMTSTVFDDGLAVHENKAANYMHDYGKTVRVPYVNNLFLTGAGALVSNCDDLQKWYECLKEGKLLSAKAYKRFFAENMNHYCYGLNRYDRNGITMYSHGGDANGIAAYTQYFFEDDLCIIILSNNESLNQYRLGEGIADILYGKEPQHAVKPDEIPVSEEDLRKFTGTYLPGKIHIEVKNGKLYLVRVNQNIHIELYCIGPNTFIRRHEEQGYTHNLLPEGAEKPTVWGYELISKEYM</sequence>
<organism evidence="1 2">
    <name type="scientific">Aristaeella lactis</name>
    <dbReference type="NCBI Taxonomy" id="3046383"/>
    <lineage>
        <taxon>Bacteria</taxon>
        <taxon>Bacillati</taxon>
        <taxon>Bacillota</taxon>
        <taxon>Clostridia</taxon>
        <taxon>Eubacteriales</taxon>
        <taxon>Aristaeellaceae</taxon>
        <taxon>Aristaeella</taxon>
    </lineage>
</organism>
<protein>
    <submittedName>
        <fullName evidence="1">CubicO group peptidase, beta-lactamase class C family</fullName>
    </submittedName>
</protein>
<accession>A0AC61PMH4</accession>
<proteinExistence type="predicted"/>
<gene>
    <name evidence="1" type="ORF">SAMN06297397_2067</name>
</gene>
<dbReference type="Proteomes" id="UP000192328">
    <property type="component" value="Unassembled WGS sequence"/>
</dbReference>
<dbReference type="EMBL" id="FWXZ01000004">
    <property type="protein sequence ID" value="SMC70735.1"/>
    <property type="molecule type" value="Genomic_DNA"/>
</dbReference>
<evidence type="ECO:0000313" key="1">
    <source>
        <dbReference type="EMBL" id="SMC70735.1"/>
    </source>
</evidence>
<evidence type="ECO:0000313" key="2">
    <source>
        <dbReference type="Proteomes" id="UP000192328"/>
    </source>
</evidence>
<reference evidence="1" key="1">
    <citation type="submission" date="2017-04" db="EMBL/GenBank/DDBJ databases">
        <authorList>
            <person name="Varghese N."/>
            <person name="Submissions S."/>
        </authorList>
    </citation>
    <scope>NUCLEOTIDE SEQUENCE</scope>
    <source>
        <strain evidence="1">WTE2008</strain>
    </source>
</reference>
<keyword evidence="2" id="KW-1185">Reference proteome</keyword>